<dbReference type="RefSeq" id="WP_285967393.1">
    <property type="nucleotide sequence ID" value="NZ_CP127294.1"/>
</dbReference>
<feature type="region of interest" description="Disordered" evidence="1">
    <location>
        <begin position="38"/>
        <end position="59"/>
    </location>
</feature>
<gene>
    <name evidence="2" type="ORF">QRX50_35050</name>
</gene>
<dbReference type="AlphaFoldDB" id="A0A9Y2MQ02"/>
<accession>A0A9Y2MQ02</accession>
<name>A0A9Y2MQ02_9PSEU</name>
<dbReference type="Proteomes" id="UP001236014">
    <property type="component" value="Chromosome"/>
</dbReference>
<protein>
    <submittedName>
        <fullName evidence="2">Uncharacterized protein</fullName>
    </submittedName>
</protein>
<evidence type="ECO:0000256" key="1">
    <source>
        <dbReference type="SAM" id="MobiDB-lite"/>
    </source>
</evidence>
<dbReference type="KEGG" id="acab:QRX50_35050"/>
<feature type="compositionally biased region" description="Polar residues" evidence="1">
    <location>
        <begin position="38"/>
        <end position="47"/>
    </location>
</feature>
<proteinExistence type="predicted"/>
<organism evidence="2 3">
    <name type="scientific">Amycolatopsis carbonis</name>
    <dbReference type="NCBI Taxonomy" id="715471"/>
    <lineage>
        <taxon>Bacteria</taxon>
        <taxon>Bacillati</taxon>
        <taxon>Actinomycetota</taxon>
        <taxon>Actinomycetes</taxon>
        <taxon>Pseudonocardiales</taxon>
        <taxon>Pseudonocardiaceae</taxon>
        <taxon>Amycolatopsis</taxon>
    </lineage>
</organism>
<keyword evidence="3" id="KW-1185">Reference proteome</keyword>
<sequence length="111" mass="12267">MFTHAEAVLVGTQVTLGHGDRKSVEFVAKWFSRRWQGQPSSARSGRQTWLLDRSGGEGAGDLEVVDGGLQTEAEDGREVQWIGVDGQSFGQDAVRAEAFQRDSRMARCQLR</sequence>
<evidence type="ECO:0000313" key="2">
    <source>
        <dbReference type="EMBL" id="WIX76645.1"/>
    </source>
</evidence>
<evidence type="ECO:0000313" key="3">
    <source>
        <dbReference type="Proteomes" id="UP001236014"/>
    </source>
</evidence>
<reference evidence="2 3" key="1">
    <citation type="submission" date="2023-06" db="EMBL/GenBank/DDBJ databases">
        <authorList>
            <person name="Oyuntsetseg B."/>
            <person name="Kim S.B."/>
        </authorList>
    </citation>
    <scope>NUCLEOTIDE SEQUENCE [LARGE SCALE GENOMIC DNA]</scope>
    <source>
        <strain evidence="2 3">2-15</strain>
    </source>
</reference>
<dbReference type="EMBL" id="CP127294">
    <property type="protein sequence ID" value="WIX76645.1"/>
    <property type="molecule type" value="Genomic_DNA"/>
</dbReference>